<dbReference type="OMA" id="THIFFTI"/>
<keyword evidence="1" id="KW-1133">Transmembrane helix</keyword>
<dbReference type="PANTHER" id="PTHR34124">
    <property type="entry name" value="F16B3.27 PROTEIN-RELATED"/>
    <property type="match status" value="1"/>
</dbReference>
<dbReference type="Proteomes" id="UP000012960">
    <property type="component" value="Unplaced"/>
</dbReference>
<dbReference type="OrthoDB" id="1284989at2759"/>
<keyword evidence="1" id="KW-0812">Transmembrane</keyword>
<proteinExistence type="predicted"/>
<dbReference type="FunCoup" id="A0A804KWY5">
    <property type="interactions" value="2144"/>
</dbReference>
<evidence type="ECO:0000313" key="3">
    <source>
        <dbReference type="EnsemblPlants" id="Ma10_p16440.1"/>
    </source>
</evidence>
<keyword evidence="4" id="KW-1185">Reference proteome</keyword>
<feature type="transmembrane region" description="Helical" evidence="1">
    <location>
        <begin position="87"/>
        <end position="108"/>
    </location>
</feature>
<dbReference type="PANTHER" id="PTHR34124:SF18">
    <property type="entry name" value="OS04G0496300 PROTEIN"/>
    <property type="match status" value="1"/>
</dbReference>
<evidence type="ECO:0000313" key="4">
    <source>
        <dbReference type="Proteomes" id="UP000012960"/>
    </source>
</evidence>
<feature type="transmembrane region" description="Helical" evidence="1">
    <location>
        <begin position="128"/>
        <end position="158"/>
    </location>
</feature>
<dbReference type="Gramene" id="Ma10_t16440.1">
    <property type="protein sequence ID" value="Ma10_p16440.1"/>
    <property type="gene ID" value="Ma10_g16440"/>
</dbReference>
<organism evidence="3 4">
    <name type="scientific">Musa acuminata subsp. malaccensis</name>
    <name type="common">Wild banana</name>
    <name type="synonym">Musa malaccensis</name>
    <dbReference type="NCBI Taxonomy" id="214687"/>
    <lineage>
        <taxon>Eukaryota</taxon>
        <taxon>Viridiplantae</taxon>
        <taxon>Streptophyta</taxon>
        <taxon>Embryophyta</taxon>
        <taxon>Tracheophyta</taxon>
        <taxon>Spermatophyta</taxon>
        <taxon>Magnoliopsida</taxon>
        <taxon>Liliopsida</taxon>
        <taxon>Zingiberales</taxon>
        <taxon>Musaceae</taxon>
        <taxon>Musa</taxon>
    </lineage>
</organism>
<reference evidence="3" key="2">
    <citation type="submission" date="2021-05" db="UniProtKB">
        <authorList>
            <consortium name="EnsemblPlants"/>
        </authorList>
    </citation>
    <scope>IDENTIFICATION</scope>
    <source>
        <strain evidence="3">subsp. malaccensis</strain>
    </source>
</reference>
<evidence type="ECO:0000256" key="1">
    <source>
        <dbReference type="SAM" id="Phobius"/>
    </source>
</evidence>
<sequence length="186" mass="19803">MGMMSIASSAPEAASPAHCRAHKAFLLSNYILLGAASSCIFLTLSLRLFPSLNGFLLILLHGLTIAAAVAGCTAASSSGSSGRWYGAHMVATVLAAILQGAVAVLVFTRTADFLAEGLRSYVREEDGVVILRMVGALCVVIFCMEWMVMALAFVLRYYAYVDGNAMGRSANVQQGERASNWQPFQV</sequence>
<dbReference type="EnsemblPlants" id="Ma10_t16440.1">
    <property type="protein sequence ID" value="Ma10_p16440.1"/>
    <property type="gene ID" value="Ma10_g16440"/>
</dbReference>
<evidence type="ECO:0000313" key="2">
    <source>
        <dbReference type="EMBL" id="CAG1853710.1"/>
    </source>
</evidence>
<gene>
    <name evidence="2" type="ORF">GSMUA_319360.1</name>
</gene>
<keyword evidence="1" id="KW-0472">Membrane</keyword>
<feature type="transmembrane region" description="Helical" evidence="1">
    <location>
        <begin position="55"/>
        <end position="75"/>
    </location>
</feature>
<name>A0A804KWY5_MUSAM</name>
<dbReference type="AlphaFoldDB" id="A0A804KWY5"/>
<feature type="transmembrane region" description="Helical" evidence="1">
    <location>
        <begin position="30"/>
        <end position="49"/>
    </location>
</feature>
<dbReference type="EMBL" id="HG996476">
    <property type="protein sequence ID" value="CAG1853710.1"/>
    <property type="molecule type" value="Genomic_DNA"/>
</dbReference>
<protein>
    <submittedName>
        <fullName evidence="2">(wild Malaysian banana) hypothetical protein</fullName>
    </submittedName>
</protein>
<reference evidence="2" key="1">
    <citation type="submission" date="2021-03" db="EMBL/GenBank/DDBJ databases">
        <authorList>
            <consortium name="Genoscope - CEA"/>
            <person name="William W."/>
        </authorList>
    </citation>
    <scope>NUCLEOTIDE SEQUENCE</scope>
    <source>
        <strain evidence="2">Doubled-haploid Pahang</strain>
    </source>
</reference>
<accession>A0A804KWY5</accession>